<proteinExistence type="predicted"/>
<dbReference type="ExpressionAtlas" id="K7MD13">
    <property type="expression patterns" value="baseline and differential"/>
</dbReference>
<evidence type="ECO:0000313" key="1">
    <source>
        <dbReference type="EMBL" id="KRH12929.1"/>
    </source>
</evidence>
<reference evidence="2" key="2">
    <citation type="submission" date="2018-02" db="UniProtKB">
        <authorList>
            <consortium name="EnsemblPlants"/>
        </authorList>
    </citation>
    <scope>IDENTIFICATION</scope>
    <source>
        <strain evidence="2">Williams 82</strain>
    </source>
</reference>
<organism evidence="1">
    <name type="scientific">Glycine max</name>
    <name type="common">Soybean</name>
    <name type="synonym">Glycine hispida</name>
    <dbReference type="NCBI Taxonomy" id="3847"/>
    <lineage>
        <taxon>Eukaryota</taxon>
        <taxon>Viridiplantae</taxon>
        <taxon>Streptophyta</taxon>
        <taxon>Embryophyta</taxon>
        <taxon>Tracheophyta</taxon>
        <taxon>Spermatophyta</taxon>
        <taxon>Magnoliopsida</taxon>
        <taxon>eudicotyledons</taxon>
        <taxon>Gunneridae</taxon>
        <taxon>Pentapetalae</taxon>
        <taxon>rosids</taxon>
        <taxon>fabids</taxon>
        <taxon>Fabales</taxon>
        <taxon>Fabaceae</taxon>
        <taxon>Papilionoideae</taxon>
        <taxon>50 kb inversion clade</taxon>
        <taxon>NPAAA clade</taxon>
        <taxon>indigoferoid/millettioid clade</taxon>
        <taxon>Phaseoleae</taxon>
        <taxon>Glycine</taxon>
        <taxon>Glycine subgen. Soja</taxon>
    </lineage>
</organism>
<dbReference type="SUPFAM" id="SSF56300">
    <property type="entry name" value="Metallo-dependent phosphatases"/>
    <property type="match status" value="1"/>
</dbReference>
<sequence length="178" mass="19893">MDKVAKAYNASFVVSSSELGEYDSLMQNATQHFPSLRLPWYTTYTTTTSSKTKGQEVGCFSKKITTSNRITSGVIGVDTELLKDYVLRGSLSGNKINQLHWLIKTLAANSSNWRIIVGYHSREPYSIFLNGNSVFKRELANGFLLHHVSSDQIVTNYINFAGEVVCTAVLQQKGREIM</sequence>
<evidence type="ECO:0000313" key="2">
    <source>
        <dbReference type="EnsemblPlants" id="KRH12929"/>
    </source>
</evidence>
<evidence type="ECO:0000313" key="3">
    <source>
        <dbReference type="Proteomes" id="UP000008827"/>
    </source>
</evidence>
<protein>
    <submittedName>
        <fullName evidence="1 2">Uncharacterized protein</fullName>
    </submittedName>
</protein>
<dbReference type="EMBL" id="CM000848">
    <property type="protein sequence ID" value="KRH12929.1"/>
    <property type="molecule type" value="Genomic_DNA"/>
</dbReference>
<reference evidence="1" key="3">
    <citation type="submission" date="2018-07" db="EMBL/GenBank/DDBJ databases">
        <title>WGS assembly of Glycine max.</title>
        <authorList>
            <person name="Schmutz J."/>
            <person name="Cannon S."/>
            <person name="Schlueter J."/>
            <person name="Ma J."/>
            <person name="Mitros T."/>
            <person name="Nelson W."/>
            <person name="Hyten D."/>
            <person name="Song Q."/>
            <person name="Thelen J."/>
            <person name="Cheng J."/>
            <person name="Xu D."/>
            <person name="Hellsten U."/>
            <person name="May G."/>
            <person name="Yu Y."/>
            <person name="Sakurai T."/>
            <person name="Umezawa T."/>
            <person name="Bhattacharyya M."/>
            <person name="Sandhu D."/>
            <person name="Valliyodan B."/>
            <person name="Lindquist E."/>
            <person name="Peto M."/>
            <person name="Grant D."/>
            <person name="Shu S."/>
            <person name="Goodstein D."/>
            <person name="Barry K."/>
            <person name="Futrell-Griggs M."/>
            <person name="Abernathy B."/>
            <person name="Du J."/>
            <person name="Tian Z."/>
            <person name="Zhu L."/>
            <person name="Gill N."/>
            <person name="Joshi T."/>
            <person name="Libault M."/>
            <person name="Sethuraman A."/>
            <person name="Zhang X."/>
            <person name="Shinozaki K."/>
            <person name="Nguyen H."/>
            <person name="Wing R."/>
            <person name="Cregan P."/>
            <person name="Specht J."/>
            <person name="Grimwood J."/>
            <person name="Rokhsar D."/>
            <person name="Stacey G."/>
            <person name="Shoemaker R."/>
            <person name="Jackson S."/>
        </authorList>
    </citation>
    <scope>NUCLEOTIDE SEQUENCE</scope>
    <source>
        <tissue evidence="1">Callus</tissue>
    </source>
</reference>
<gene>
    <name evidence="2" type="primary">LOC100808500</name>
    <name evidence="1" type="ORF">GLYMA_15G205500</name>
</gene>
<name>K7MD13_SOYBN</name>
<accession>K7MD13</accession>
<dbReference type="Gramene" id="KRH12929">
    <property type="protein sequence ID" value="KRH12929"/>
    <property type="gene ID" value="GLYMA_15G205500"/>
</dbReference>
<dbReference type="Proteomes" id="UP000008827">
    <property type="component" value="Chromosome 15"/>
</dbReference>
<reference evidence="1 2" key="1">
    <citation type="journal article" date="2010" name="Nature">
        <title>Genome sequence of the palaeopolyploid soybean.</title>
        <authorList>
            <person name="Schmutz J."/>
            <person name="Cannon S.B."/>
            <person name="Schlueter J."/>
            <person name="Ma J."/>
            <person name="Mitros T."/>
            <person name="Nelson W."/>
            <person name="Hyten D.L."/>
            <person name="Song Q."/>
            <person name="Thelen J.J."/>
            <person name="Cheng J."/>
            <person name="Xu D."/>
            <person name="Hellsten U."/>
            <person name="May G.D."/>
            <person name="Yu Y."/>
            <person name="Sakurai T."/>
            <person name="Umezawa T."/>
            <person name="Bhattacharyya M.K."/>
            <person name="Sandhu D."/>
            <person name="Valliyodan B."/>
            <person name="Lindquist E."/>
            <person name="Peto M."/>
            <person name="Grant D."/>
            <person name="Shu S."/>
            <person name="Goodstein D."/>
            <person name="Barry K."/>
            <person name="Futrell-Griggs M."/>
            <person name="Abernathy B."/>
            <person name="Du J."/>
            <person name="Tian Z."/>
            <person name="Zhu L."/>
            <person name="Gill N."/>
            <person name="Joshi T."/>
            <person name="Libault M."/>
            <person name="Sethuraman A."/>
            <person name="Zhang X.-C."/>
            <person name="Shinozaki K."/>
            <person name="Nguyen H.T."/>
            <person name="Wing R.A."/>
            <person name="Cregan P."/>
            <person name="Specht J."/>
            <person name="Grimwood J."/>
            <person name="Rokhsar D."/>
            <person name="Stacey G."/>
            <person name="Shoemaker R.C."/>
            <person name="Jackson S.A."/>
        </authorList>
    </citation>
    <scope>NUCLEOTIDE SEQUENCE [LARGE SCALE GENOMIC DNA]</scope>
    <source>
        <strain evidence="2">cv. Williams 82</strain>
        <tissue evidence="1">Callus</tissue>
    </source>
</reference>
<keyword evidence="3" id="KW-1185">Reference proteome</keyword>
<dbReference type="EnsemblPlants" id="KRH12929">
    <property type="protein sequence ID" value="KRH12929"/>
    <property type="gene ID" value="GLYMA_15G205500"/>
</dbReference>
<dbReference type="AlphaFoldDB" id="K7MD13"/>
<dbReference type="InterPro" id="IPR029052">
    <property type="entry name" value="Metallo-depent_PP-like"/>
</dbReference>